<name>R2SSE2_9ENTE</name>
<feature type="compositionally biased region" description="Basic and acidic residues" evidence="4">
    <location>
        <begin position="223"/>
        <end position="249"/>
    </location>
</feature>
<dbReference type="SUPFAM" id="SSF49478">
    <property type="entry name" value="Cna protein B-type domain"/>
    <property type="match status" value="1"/>
</dbReference>
<reference evidence="7 8" key="1">
    <citation type="submission" date="2013-02" db="EMBL/GenBank/DDBJ databases">
        <title>The Genome Sequence of Enterococcus pallens BAA-351.</title>
        <authorList>
            <consortium name="The Broad Institute Genome Sequencing Platform"/>
            <consortium name="The Broad Institute Genome Sequencing Center for Infectious Disease"/>
            <person name="Earl A.M."/>
            <person name="Gilmore M.S."/>
            <person name="Lebreton F."/>
            <person name="Walker B."/>
            <person name="Young S.K."/>
            <person name="Zeng Q."/>
            <person name="Gargeya S."/>
            <person name="Fitzgerald M."/>
            <person name="Haas B."/>
            <person name="Abouelleil A."/>
            <person name="Alvarado L."/>
            <person name="Arachchi H.M."/>
            <person name="Berlin A.M."/>
            <person name="Chapman S.B."/>
            <person name="Dewar J."/>
            <person name="Goldberg J."/>
            <person name="Griggs A."/>
            <person name="Gujja S."/>
            <person name="Hansen M."/>
            <person name="Howarth C."/>
            <person name="Imamovic A."/>
            <person name="Larimer J."/>
            <person name="McCowan C."/>
            <person name="Murphy C."/>
            <person name="Neiman D."/>
            <person name="Pearson M."/>
            <person name="Priest M."/>
            <person name="Roberts A."/>
            <person name="Saif S."/>
            <person name="Shea T."/>
            <person name="Sisk P."/>
            <person name="Sykes S."/>
            <person name="Wortman J."/>
            <person name="Nusbaum C."/>
            <person name="Birren B."/>
        </authorList>
    </citation>
    <scope>NUCLEOTIDE SEQUENCE [LARGE SCALE GENOMIC DNA]</scope>
    <source>
        <strain evidence="7 8">ATCC BAA-351</strain>
    </source>
</reference>
<evidence type="ECO:0000313" key="7">
    <source>
        <dbReference type="EMBL" id="EOH90984.1"/>
    </source>
</evidence>
<dbReference type="OrthoDB" id="2194922at2"/>
<dbReference type="HOGENOM" id="CLU_255241_0_0_9"/>
<evidence type="ECO:0000256" key="1">
    <source>
        <dbReference type="ARBA" id="ARBA00007257"/>
    </source>
</evidence>
<dbReference type="SUPFAM" id="SSF117074">
    <property type="entry name" value="Hypothetical protein PA1324"/>
    <property type="match status" value="1"/>
</dbReference>
<accession>R2SSE2</accession>
<dbReference type="Gene3D" id="2.60.40.10">
    <property type="entry name" value="Immunoglobulins"/>
    <property type="match status" value="2"/>
</dbReference>
<keyword evidence="5" id="KW-1133">Transmembrane helix</keyword>
<evidence type="ECO:0000256" key="4">
    <source>
        <dbReference type="SAM" id="MobiDB-lite"/>
    </source>
</evidence>
<dbReference type="RefSeq" id="WP_010758500.1">
    <property type="nucleotide sequence ID" value="NZ_ASWD01000004.1"/>
</dbReference>
<proteinExistence type="inferred from homology"/>
<evidence type="ECO:0000256" key="3">
    <source>
        <dbReference type="ARBA" id="ARBA00022729"/>
    </source>
</evidence>
<dbReference type="Proteomes" id="UP000013782">
    <property type="component" value="Unassembled WGS sequence"/>
</dbReference>
<comment type="caution">
    <text evidence="7">The sequence shown here is derived from an EMBL/GenBank/DDBJ whole genome shotgun (WGS) entry which is preliminary data.</text>
</comment>
<dbReference type="PANTHER" id="PTHR36108">
    <property type="entry name" value="COLOSSIN-B-RELATED"/>
    <property type="match status" value="1"/>
</dbReference>
<dbReference type="STRING" id="160454.RV10_GL004239"/>
<keyword evidence="5" id="KW-0812">Transmembrane</keyword>
<feature type="region of interest" description="Disordered" evidence="4">
    <location>
        <begin position="126"/>
        <end position="147"/>
    </location>
</feature>
<keyword evidence="8" id="KW-1185">Reference proteome</keyword>
<feature type="domain" description="SpaA-like prealbumin fold" evidence="6">
    <location>
        <begin position="1426"/>
        <end position="1507"/>
    </location>
</feature>
<feature type="transmembrane region" description="Helical" evidence="5">
    <location>
        <begin position="1522"/>
        <end position="1544"/>
    </location>
</feature>
<dbReference type="InterPro" id="IPR013783">
    <property type="entry name" value="Ig-like_fold"/>
</dbReference>
<keyword evidence="2" id="KW-0964">Secreted</keyword>
<keyword evidence="3" id="KW-0732">Signal</keyword>
<keyword evidence="5" id="KW-0472">Membrane</keyword>
<gene>
    <name evidence="7" type="ORF">UAU_03523</name>
</gene>
<sequence length="1554" mass="171514">MHNQKRFKKLLALCLPLLIVLGVAGAISKGQFLKASNNESQLVTVFNEDEEVTGSFETAKEAVEITLTAKEAGIYSIPYDEANYSLDFVAKDANLTYYELAEEEFDIDVGIFRQPAPMMEKSETAISETEESEGIEESEPIEPQEEIQEAPEVISPVIEPLPDCGVFKVRNSEEQEKGEFYLKLEKGQAVTLSVQKNAQSDQLVVLSNAKDTEQKQTLIQFKSEAEENAPEKDTTEIKDNEKETSETVTKTEDVDGMEMSIAPLELREGPDVVRLKDPKLVIQTGEKNFDPDDAPGHDSSPTNDIVRTWDKVTYAYSFSLESTNPLKAYKDIKYQINAEFKESRKKVNGQLRDYAYFPEGMQTGNNGAEARDSYYSTSGTLASSSSIVDSVINLQVLGATHNYELFPTITITILEATDVDTGEIIPINAISENMVKKKVKVSAKPNVKATLAESGSDYNLMSTLTNDNSLNAMAKTLGVKFSVVPLTDSGIVRKGSLYEQLLGATYPTGKIDVEVQTSARFQPHSGTDHTIIYGTDQKQPQLTHYGFLAPNSENTDQLTKTPEFAHYTFKKMSINSPSSMPGSRDISTAKNTKYLVYDTNQLSASNKNVNTFSFSVNNPAAIHKDGLTRYASTTEENVGQSTFASIAGVVSIPYDYLLDKNGSIFTDFKTTTIEYEGQKKSNTSNYQYQRGNTLPGSIICFSPASDIYGRKIGTNPSQNWTPSGDGAIYKNEKFTTTGMYDAVSLDMKFLSGITAWNAHSFEYDSSRSVRSYARPSQGSDGKINSLLYGIKKDGKLTPDTTVRYSTMDSSYNWYATYDEAKAKGTISAIKTIAEKTGVEAGFKIATEIPLKAIGPVNNRAKDQFGNSNIVVSSARSLTNSNKELLSYPPNGSYKPTQYDEENKIQPGSEHQPANLYGNTLLIVPFSARITKSPVRTGYNSDEVVQWKLTPQIEANEDDEISFTIKDTLPKELAYIAGSAKYGSQLIEPSIKEETDGSTTLTWTIQYNKKNIPLQTLVFDTMVQGKHMQYDATNTKSVKNKAVISAENKDGLTDESLEILRTAEASTTITKVSTTVIEKSTVNSKIEVGTKDAALVDGEKNTTLNYRLYNKNESKYPMKDARILDVFPYFSDGRGTSFKGSFDLLSVKVTSVNIPKIYYTKQSINGSLNPNDIDVTSGWSVYTGGRVTDVKAIYLEYDQLNVGEDNTIDIALVAKNQKINDLFVNSAKLDNYNNNPVQSIYVKSTVIARSIKGVAWYDDNLDGKKNPSEAIVPNIPVKLYRTSNENKSYKDELVKENLTGFKFIDGSGNSTIKTNSSGEYEFPNLPEGDYVAYFEINGEVNAKKIKVTTKDSGTSSQTVDTSKVNSDTLKTDSYSTPTLTGGNFPNNEWKVENINLGLIRPGTINLFKYEAGTAIDGNKDGELSDPEKATGTPLKGAVFDLYEGHTGSGNKLGTATTDENGKLQFKDLFPGEYSLVETKAPSGFELLKKPLKVTITQGNQVIQLYQDNDVRTDLPFTGGDNPMIMILLAAASLMTVGFIGMMFYYRQPKRRRHTR</sequence>
<dbReference type="PATRIC" id="fig|1158607.3.peg.3517"/>
<dbReference type="PANTHER" id="PTHR36108:SF13">
    <property type="entry name" value="COLOSSIN-B-RELATED"/>
    <property type="match status" value="1"/>
</dbReference>
<dbReference type="InterPro" id="IPR041033">
    <property type="entry name" value="SpaA_PFL_dom_1"/>
</dbReference>
<evidence type="ECO:0000256" key="2">
    <source>
        <dbReference type="ARBA" id="ARBA00022525"/>
    </source>
</evidence>
<evidence type="ECO:0000259" key="6">
    <source>
        <dbReference type="Pfam" id="PF17802"/>
    </source>
</evidence>
<dbReference type="Pfam" id="PF17802">
    <property type="entry name" value="SpaA"/>
    <property type="match status" value="1"/>
</dbReference>
<evidence type="ECO:0000313" key="8">
    <source>
        <dbReference type="Proteomes" id="UP000013782"/>
    </source>
</evidence>
<feature type="region of interest" description="Disordered" evidence="4">
    <location>
        <begin position="221"/>
        <end position="249"/>
    </location>
</feature>
<dbReference type="eggNOG" id="COG4932">
    <property type="taxonomic scope" value="Bacteria"/>
</dbReference>
<dbReference type="EMBL" id="AJAQ01000035">
    <property type="protein sequence ID" value="EOH90984.1"/>
    <property type="molecule type" value="Genomic_DNA"/>
</dbReference>
<protein>
    <recommendedName>
        <fullName evidence="6">SpaA-like prealbumin fold domain-containing protein</fullName>
    </recommendedName>
</protein>
<dbReference type="eggNOG" id="COG3156">
    <property type="taxonomic scope" value="Bacteria"/>
</dbReference>
<feature type="compositionally biased region" description="Acidic residues" evidence="4">
    <location>
        <begin position="128"/>
        <end position="147"/>
    </location>
</feature>
<evidence type="ECO:0000256" key="5">
    <source>
        <dbReference type="SAM" id="Phobius"/>
    </source>
</evidence>
<organism evidence="7 8">
    <name type="scientific">Enterococcus pallens ATCC BAA-351</name>
    <dbReference type="NCBI Taxonomy" id="1158607"/>
    <lineage>
        <taxon>Bacteria</taxon>
        <taxon>Bacillati</taxon>
        <taxon>Bacillota</taxon>
        <taxon>Bacilli</taxon>
        <taxon>Lactobacillales</taxon>
        <taxon>Enterococcaceae</taxon>
        <taxon>Enterococcus</taxon>
    </lineage>
</organism>
<comment type="similarity">
    <text evidence="1">Belongs to the serine-aspartate repeat-containing protein (SDr) family.</text>
</comment>